<dbReference type="Proteomes" id="UP001206128">
    <property type="component" value="Unassembled WGS sequence"/>
</dbReference>
<name>A0AAE3GFM5_9PSEU</name>
<feature type="transmembrane region" description="Helical" evidence="2">
    <location>
        <begin position="357"/>
        <end position="376"/>
    </location>
</feature>
<feature type="transmembrane region" description="Helical" evidence="2">
    <location>
        <begin position="28"/>
        <end position="50"/>
    </location>
</feature>
<dbReference type="PANTHER" id="PTHR30354:SF25">
    <property type="entry name" value="INNER MEMBRANE PERMEASE YGBN"/>
    <property type="match status" value="1"/>
</dbReference>
<feature type="transmembrane region" description="Helical" evidence="2">
    <location>
        <begin position="5"/>
        <end position="22"/>
    </location>
</feature>
<dbReference type="GO" id="GO:0005886">
    <property type="term" value="C:plasma membrane"/>
    <property type="evidence" value="ECO:0007669"/>
    <property type="project" value="TreeGrafter"/>
</dbReference>
<evidence type="ECO:0000313" key="3">
    <source>
        <dbReference type="EMBL" id="MCP2167372.1"/>
    </source>
</evidence>
<feature type="compositionally biased region" description="Gly residues" evidence="1">
    <location>
        <begin position="221"/>
        <end position="230"/>
    </location>
</feature>
<feature type="transmembrane region" description="Helical" evidence="2">
    <location>
        <begin position="383"/>
        <end position="399"/>
    </location>
</feature>
<accession>A0AAE3GFM5</accession>
<dbReference type="AlphaFoldDB" id="A0AAE3GFM5"/>
<keyword evidence="2" id="KW-0812">Transmembrane</keyword>
<gene>
    <name evidence="3" type="ORF">LX83_004245</name>
</gene>
<dbReference type="Pfam" id="PF02447">
    <property type="entry name" value="GntP_permease"/>
    <property type="match status" value="1"/>
</dbReference>
<dbReference type="InterPro" id="IPR003474">
    <property type="entry name" value="Glcn_transporter"/>
</dbReference>
<proteinExistence type="predicted"/>
<dbReference type="GO" id="GO:0015128">
    <property type="term" value="F:gluconate transmembrane transporter activity"/>
    <property type="evidence" value="ECO:0007669"/>
    <property type="project" value="InterPro"/>
</dbReference>
<feature type="region of interest" description="Disordered" evidence="1">
    <location>
        <begin position="206"/>
        <end position="241"/>
    </location>
</feature>
<feature type="transmembrane region" description="Helical" evidence="2">
    <location>
        <begin position="447"/>
        <end position="469"/>
    </location>
</feature>
<reference evidence="3" key="1">
    <citation type="submission" date="2022-06" db="EMBL/GenBank/DDBJ databases">
        <title>Genomic Encyclopedia of Archaeal and Bacterial Type Strains, Phase II (KMG-II): from individual species to whole genera.</title>
        <authorList>
            <person name="Goeker M."/>
        </authorList>
    </citation>
    <scope>NUCLEOTIDE SEQUENCE</scope>
    <source>
        <strain evidence="3">DSM 43935</strain>
    </source>
</reference>
<sequence>MSTGALLGIAGGGVALLLLLVLRFRVQAFVALLVVSIGVALAAGVPAADLVKTIETGMGNTLGHISIIIALGAMIGRVIELSGGAESLARSLMDRFGERRTALALTVAGFILGIPVFFEVGLIILMPLVHGVARTARKPLLAYALPMGAAMLTVHAFLPPHPGAVAAAAQIGSNLGWILLLGIPLTAVVVLFGYLVAKRMTRREYPTTPEAPAEVHSAGSDGIGSDGTGADGTPSGGTVTAARSVPRAPSFGMVVALILTPIVLILAGTVGDLVLPAGSVPRAVLTVLGAPLVALLIALALCAWLLGFRRGWSRSHVAEVLGSALPPVAAVILVAGAGGVFGNVLVKTGIGTAVAELLRSTGLPVLVLAFLMTLLLRAAQGSATVALVTAAGLITPLLADASLSAPHLALISLAMGAGALAVSHINDAGYWMFTKLVGLEVGAALRTWTLLTTVMGVAGFALTAVLWPLV</sequence>
<dbReference type="RefSeq" id="WP_253774158.1">
    <property type="nucleotide sequence ID" value="NZ_JAMTCK010000009.1"/>
</dbReference>
<keyword evidence="4" id="KW-1185">Reference proteome</keyword>
<dbReference type="EMBL" id="JAMTCK010000009">
    <property type="protein sequence ID" value="MCP2167372.1"/>
    <property type="molecule type" value="Genomic_DNA"/>
</dbReference>
<feature type="transmembrane region" description="Helical" evidence="2">
    <location>
        <begin position="251"/>
        <end position="271"/>
    </location>
</feature>
<feature type="transmembrane region" description="Helical" evidence="2">
    <location>
        <begin position="178"/>
        <end position="197"/>
    </location>
</feature>
<comment type="caution">
    <text evidence="3">The sequence shown here is derived from an EMBL/GenBank/DDBJ whole genome shotgun (WGS) entry which is preliminary data.</text>
</comment>
<dbReference type="PANTHER" id="PTHR30354">
    <property type="entry name" value="GNT FAMILY GLUCONATE TRANSPORTER"/>
    <property type="match status" value="1"/>
</dbReference>
<feature type="transmembrane region" description="Helical" evidence="2">
    <location>
        <begin position="320"/>
        <end position="345"/>
    </location>
</feature>
<evidence type="ECO:0000256" key="2">
    <source>
        <dbReference type="SAM" id="Phobius"/>
    </source>
</evidence>
<keyword evidence="2" id="KW-0472">Membrane</keyword>
<dbReference type="NCBIfam" id="TIGR00791">
    <property type="entry name" value="gntP"/>
    <property type="match status" value="1"/>
</dbReference>
<keyword evidence="2" id="KW-1133">Transmembrane helix</keyword>
<feature type="transmembrane region" description="Helical" evidence="2">
    <location>
        <begin position="102"/>
        <end position="128"/>
    </location>
</feature>
<feature type="transmembrane region" description="Helical" evidence="2">
    <location>
        <begin position="405"/>
        <end position="426"/>
    </location>
</feature>
<feature type="transmembrane region" description="Helical" evidence="2">
    <location>
        <begin position="62"/>
        <end position="82"/>
    </location>
</feature>
<feature type="transmembrane region" description="Helical" evidence="2">
    <location>
        <begin position="283"/>
        <end position="308"/>
    </location>
</feature>
<dbReference type="PIRSF" id="PIRSF002746">
    <property type="entry name" value="Gluconate_transporter"/>
    <property type="match status" value="1"/>
</dbReference>
<evidence type="ECO:0000256" key="1">
    <source>
        <dbReference type="SAM" id="MobiDB-lite"/>
    </source>
</evidence>
<protein>
    <submittedName>
        <fullName evidence="3">Gluconate:H+ symporter, GntP family</fullName>
    </submittedName>
</protein>
<evidence type="ECO:0000313" key="4">
    <source>
        <dbReference type="Proteomes" id="UP001206128"/>
    </source>
</evidence>
<organism evidence="3 4">
    <name type="scientific">Goodfellowiella coeruleoviolacea</name>
    <dbReference type="NCBI Taxonomy" id="334858"/>
    <lineage>
        <taxon>Bacteria</taxon>
        <taxon>Bacillati</taxon>
        <taxon>Actinomycetota</taxon>
        <taxon>Actinomycetes</taxon>
        <taxon>Pseudonocardiales</taxon>
        <taxon>Pseudonocardiaceae</taxon>
        <taxon>Goodfellowiella</taxon>
    </lineage>
</organism>